<gene>
    <name evidence="2" type="ORF">SDC9_201370</name>
</gene>
<protein>
    <submittedName>
        <fullName evidence="2">Uncharacterized protein</fullName>
    </submittedName>
</protein>
<organism evidence="2">
    <name type="scientific">bioreactor metagenome</name>
    <dbReference type="NCBI Taxonomy" id="1076179"/>
    <lineage>
        <taxon>unclassified sequences</taxon>
        <taxon>metagenomes</taxon>
        <taxon>ecological metagenomes</taxon>
    </lineage>
</organism>
<dbReference type="EMBL" id="VSSQ01121111">
    <property type="protein sequence ID" value="MPN53704.1"/>
    <property type="molecule type" value="Genomic_DNA"/>
</dbReference>
<comment type="caution">
    <text evidence="2">The sequence shown here is derived from an EMBL/GenBank/DDBJ whole genome shotgun (WGS) entry which is preliminary data.</text>
</comment>
<evidence type="ECO:0000313" key="2">
    <source>
        <dbReference type="EMBL" id="MPN53704.1"/>
    </source>
</evidence>
<proteinExistence type="predicted"/>
<evidence type="ECO:0000256" key="1">
    <source>
        <dbReference type="SAM" id="MobiDB-lite"/>
    </source>
</evidence>
<accession>A0A645IZP0</accession>
<dbReference type="AlphaFoldDB" id="A0A645IZP0"/>
<feature type="compositionally biased region" description="Low complexity" evidence="1">
    <location>
        <begin position="108"/>
        <end position="117"/>
    </location>
</feature>
<name>A0A645IZP0_9ZZZZ</name>
<sequence>MRGEEGVQVGGFLLADPGGQIFKQALIGGVVGVVGGVDQDVGNVAGRKHGGFDLIPVGGNLLPGDFNAGFLLHLLEPLHGGKLLGQGVFGNQAGELHRRFRGGGQGQQGQQQGNGQQDNKNTLCLHGASLHMYFSLVGTDSLLR</sequence>
<feature type="region of interest" description="Disordered" evidence="1">
    <location>
        <begin position="99"/>
        <end position="120"/>
    </location>
</feature>
<reference evidence="2" key="1">
    <citation type="submission" date="2019-08" db="EMBL/GenBank/DDBJ databases">
        <authorList>
            <person name="Kucharzyk K."/>
            <person name="Murdoch R.W."/>
            <person name="Higgins S."/>
            <person name="Loffler F."/>
        </authorList>
    </citation>
    <scope>NUCLEOTIDE SEQUENCE</scope>
</reference>